<dbReference type="RefSeq" id="WP_135073115.1">
    <property type="nucleotide sequence ID" value="NZ_CP038267.1"/>
</dbReference>
<gene>
    <name evidence="1" type="ORF">EXE57_00850</name>
</gene>
<organism evidence="1 2">
    <name type="scientific">Nocardioides euryhalodurans</name>
    <dbReference type="NCBI Taxonomy" id="2518370"/>
    <lineage>
        <taxon>Bacteria</taxon>
        <taxon>Bacillati</taxon>
        <taxon>Actinomycetota</taxon>
        <taxon>Actinomycetes</taxon>
        <taxon>Propionibacteriales</taxon>
        <taxon>Nocardioidaceae</taxon>
        <taxon>Nocardioides</taxon>
    </lineage>
</organism>
<accession>A0A4P7GGN6</accession>
<dbReference type="KEGG" id="noy:EXE57_00850"/>
<dbReference type="Proteomes" id="UP000294894">
    <property type="component" value="Chromosome"/>
</dbReference>
<name>A0A4P7GGN6_9ACTN</name>
<protein>
    <submittedName>
        <fullName evidence="1">Transcriptional regulator</fullName>
    </submittedName>
</protein>
<evidence type="ECO:0000313" key="2">
    <source>
        <dbReference type="Proteomes" id="UP000294894"/>
    </source>
</evidence>
<reference evidence="1 2" key="1">
    <citation type="submission" date="2019-03" db="EMBL/GenBank/DDBJ databases">
        <title>Three New Species of Nocardioides, Nocardioides euryhalodurans sp. nov., Nocardioides seonyuensis sp. nov. and Nocardioides eburneoflavus sp. nov., Iolated from Soil.</title>
        <authorList>
            <person name="Roh S.G."/>
            <person name="Lee C."/>
            <person name="Kim M.-K."/>
            <person name="Kim S.B."/>
        </authorList>
    </citation>
    <scope>NUCLEOTIDE SEQUENCE [LARGE SCALE GENOMIC DNA]</scope>
    <source>
        <strain evidence="1 2">MMS17-SY117</strain>
    </source>
</reference>
<dbReference type="AlphaFoldDB" id="A0A4P7GGN6"/>
<dbReference type="OrthoDB" id="3568381at2"/>
<evidence type="ECO:0000313" key="1">
    <source>
        <dbReference type="EMBL" id="QBR90976.1"/>
    </source>
</evidence>
<proteinExistence type="predicted"/>
<sequence>MTASDPGLLVLHAVRLLGFAPTERVAARFGLDAHDTAEALEDARARGWVEWSSFGDAAGWSLTPRGKAEGERLLAAELDATGRRDLVHRTYLDFLELNGCLLRAVTDWQTRPAAGDPLAANDHQDLRWDRRTLGSLDELGIRLRPLAAVLADTLDRLDGYGTRFAAALAEVERGDRRWVDALEVDSCHTVWFQLHEDLLATLGIARGQAQP</sequence>
<dbReference type="EMBL" id="CP038267">
    <property type="protein sequence ID" value="QBR90976.1"/>
    <property type="molecule type" value="Genomic_DNA"/>
</dbReference>
<keyword evidence="2" id="KW-1185">Reference proteome</keyword>